<name>A0A4Y2WK01_ARAVE</name>
<evidence type="ECO:0000313" key="5">
    <source>
        <dbReference type="Proteomes" id="UP000499080"/>
    </source>
</evidence>
<dbReference type="EMBL" id="BGPR01062405">
    <property type="protein sequence ID" value="GBO37843.1"/>
    <property type="molecule type" value="Genomic_DNA"/>
</dbReference>
<dbReference type="Proteomes" id="UP000499080">
    <property type="component" value="Unassembled WGS sequence"/>
</dbReference>
<evidence type="ECO:0000313" key="3">
    <source>
        <dbReference type="EMBL" id="GBO37926.1"/>
    </source>
</evidence>
<protein>
    <recommendedName>
        <fullName evidence="6">Reverse transcriptase zinc-binding domain-containing protein</fullName>
    </recommendedName>
</protein>
<accession>A0A4Y2WK01</accession>
<dbReference type="AlphaFoldDB" id="A0A4Y2WK01"/>
<comment type="caution">
    <text evidence="1">The sequence shown here is derived from an EMBL/GenBank/DDBJ whole genome shotgun (WGS) entry which is preliminary data.</text>
</comment>
<dbReference type="EMBL" id="BGPR01062415">
    <property type="protein sequence ID" value="GBO37847.1"/>
    <property type="molecule type" value="Genomic_DNA"/>
</dbReference>
<evidence type="ECO:0000313" key="1">
    <source>
        <dbReference type="EMBL" id="GBO37843.1"/>
    </source>
</evidence>
<proteinExistence type="predicted"/>
<dbReference type="OrthoDB" id="7696036at2759"/>
<dbReference type="EMBL" id="BGPR01062554">
    <property type="protein sequence ID" value="GBO37966.1"/>
    <property type="molecule type" value="Genomic_DNA"/>
</dbReference>
<gene>
    <name evidence="4" type="ORF">AVEN_17511_1</name>
    <name evidence="1" type="ORF">AVEN_241509_1</name>
    <name evidence="3" type="ORF">AVEN_56611_1</name>
    <name evidence="2" type="ORF">AVEN_90982_1</name>
</gene>
<dbReference type="EMBL" id="BGPR01062513">
    <property type="protein sequence ID" value="GBO37926.1"/>
    <property type="molecule type" value="Genomic_DNA"/>
</dbReference>
<sequence>MSSQECTKSNGDYAWQKNWDEGKTGWKVHDTLPKISLSPSNWSRAEVLYFTGRGPFQYFLKRFHLSHTSTCSCGEEGTPIHYATDCILTTSWHMTKPSAHLQKEWYRSVASHQLSRNKIRSIIAHITNYKDLFRPDPP</sequence>
<keyword evidence="5" id="KW-1185">Reference proteome</keyword>
<evidence type="ECO:0008006" key="6">
    <source>
        <dbReference type="Google" id="ProtNLM"/>
    </source>
</evidence>
<organism evidence="1 5">
    <name type="scientific">Araneus ventricosus</name>
    <name type="common">Orbweaver spider</name>
    <name type="synonym">Epeira ventricosa</name>
    <dbReference type="NCBI Taxonomy" id="182803"/>
    <lineage>
        <taxon>Eukaryota</taxon>
        <taxon>Metazoa</taxon>
        <taxon>Ecdysozoa</taxon>
        <taxon>Arthropoda</taxon>
        <taxon>Chelicerata</taxon>
        <taxon>Arachnida</taxon>
        <taxon>Araneae</taxon>
        <taxon>Araneomorphae</taxon>
        <taxon>Entelegynae</taxon>
        <taxon>Araneoidea</taxon>
        <taxon>Araneidae</taxon>
        <taxon>Araneus</taxon>
    </lineage>
</organism>
<evidence type="ECO:0000313" key="4">
    <source>
        <dbReference type="EMBL" id="GBO37966.1"/>
    </source>
</evidence>
<reference evidence="1 5" key="1">
    <citation type="journal article" date="2019" name="Sci. Rep.">
        <title>Orb-weaving spider Araneus ventricosus genome elucidates the spidroin gene catalogue.</title>
        <authorList>
            <person name="Kono N."/>
            <person name="Nakamura H."/>
            <person name="Ohtoshi R."/>
            <person name="Moran D.A.P."/>
            <person name="Shinohara A."/>
            <person name="Yoshida Y."/>
            <person name="Fujiwara M."/>
            <person name="Mori M."/>
            <person name="Tomita M."/>
            <person name="Arakawa K."/>
        </authorList>
    </citation>
    <scope>NUCLEOTIDE SEQUENCE [LARGE SCALE GENOMIC DNA]</scope>
</reference>
<evidence type="ECO:0000313" key="2">
    <source>
        <dbReference type="EMBL" id="GBO37847.1"/>
    </source>
</evidence>